<evidence type="ECO:0000256" key="1">
    <source>
        <dbReference type="SAM" id="Phobius"/>
    </source>
</evidence>
<reference evidence="2 3" key="1">
    <citation type="journal article" date="2020" name="ISME J.">
        <title>Uncovering the hidden diversity of litter-decomposition mechanisms in mushroom-forming fungi.</title>
        <authorList>
            <person name="Floudas D."/>
            <person name="Bentzer J."/>
            <person name="Ahren D."/>
            <person name="Johansson T."/>
            <person name="Persson P."/>
            <person name="Tunlid A."/>
        </authorList>
    </citation>
    <scope>NUCLEOTIDE SEQUENCE [LARGE SCALE GENOMIC DNA]</scope>
    <source>
        <strain evidence="2 3">CBS 291.85</strain>
    </source>
</reference>
<organism evidence="2 3">
    <name type="scientific">Tetrapyrgos nigripes</name>
    <dbReference type="NCBI Taxonomy" id="182062"/>
    <lineage>
        <taxon>Eukaryota</taxon>
        <taxon>Fungi</taxon>
        <taxon>Dikarya</taxon>
        <taxon>Basidiomycota</taxon>
        <taxon>Agaricomycotina</taxon>
        <taxon>Agaricomycetes</taxon>
        <taxon>Agaricomycetidae</taxon>
        <taxon>Agaricales</taxon>
        <taxon>Marasmiineae</taxon>
        <taxon>Marasmiaceae</taxon>
        <taxon>Tetrapyrgos</taxon>
    </lineage>
</organism>
<dbReference type="GO" id="GO:0016757">
    <property type="term" value="F:glycosyltransferase activity"/>
    <property type="evidence" value="ECO:0007669"/>
    <property type="project" value="InterPro"/>
</dbReference>
<dbReference type="SUPFAM" id="SSF53448">
    <property type="entry name" value="Nucleotide-diphospho-sugar transferases"/>
    <property type="match status" value="1"/>
</dbReference>
<name>A0A8H5GAT7_9AGAR</name>
<keyword evidence="1" id="KW-0472">Membrane</keyword>
<evidence type="ECO:0000313" key="2">
    <source>
        <dbReference type="EMBL" id="KAF5361503.1"/>
    </source>
</evidence>
<gene>
    <name evidence="2" type="ORF">D9758_006140</name>
</gene>
<evidence type="ECO:0000313" key="3">
    <source>
        <dbReference type="Proteomes" id="UP000559256"/>
    </source>
</evidence>
<comment type="caution">
    <text evidence="2">The sequence shown here is derived from an EMBL/GenBank/DDBJ whole genome shotgun (WGS) entry which is preliminary data.</text>
</comment>
<proteinExistence type="predicted"/>
<dbReference type="Pfam" id="PF01501">
    <property type="entry name" value="Glyco_transf_8"/>
    <property type="match status" value="1"/>
</dbReference>
<keyword evidence="3" id="KW-1185">Reference proteome</keyword>
<evidence type="ECO:0008006" key="4">
    <source>
        <dbReference type="Google" id="ProtNLM"/>
    </source>
</evidence>
<dbReference type="PANTHER" id="PTHR11183">
    <property type="entry name" value="GLYCOGENIN SUBFAMILY MEMBER"/>
    <property type="match status" value="1"/>
</dbReference>
<dbReference type="InterPro" id="IPR050587">
    <property type="entry name" value="GNT1/Glycosyltrans_8"/>
</dbReference>
<dbReference type="AlphaFoldDB" id="A0A8H5GAT7"/>
<sequence length="377" mass="42967">MAFSDFSLFRTLKFSYESYELLPSNANPSNLRNPNRRRFILLAIVFLTYTLVVCGLTSFLTQKRLEVHSYLDNYQYLNTVPIVRNESTWSSMSSSEHAVFTVLYSDSYALASAVLGNSIRHANVSASMILPYIPDQLSPKALCIVEAVGWQTHPVSLVPPPHNGEGIAHRFKDQYTKLTIWSLGEQLGIDSAVYLDGDTLVLRNFDELFNFPWEFGAAQDVFPPHDPRAFSNTYNAGVLAFRPSQATFEDMLVKLEMAKYPLEYAEQAFLNLYFGGKGVRLPYAYNGNMVVKERSAELWAELRDDMRVLHYTALKPFWNPKTPDGQLLTPEEMEQYIEAAEEMKGGTYRDEVRLYLDAFHRTMEDSGPAIRACYDKS</sequence>
<dbReference type="InterPro" id="IPR002495">
    <property type="entry name" value="Glyco_trans_8"/>
</dbReference>
<keyword evidence="1" id="KW-0812">Transmembrane</keyword>
<dbReference type="Gene3D" id="3.90.550.10">
    <property type="entry name" value="Spore Coat Polysaccharide Biosynthesis Protein SpsA, Chain A"/>
    <property type="match status" value="1"/>
</dbReference>
<feature type="transmembrane region" description="Helical" evidence="1">
    <location>
        <begin position="39"/>
        <end position="60"/>
    </location>
</feature>
<dbReference type="Proteomes" id="UP000559256">
    <property type="component" value="Unassembled WGS sequence"/>
</dbReference>
<keyword evidence="1" id="KW-1133">Transmembrane helix</keyword>
<accession>A0A8H5GAT7</accession>
<dbReference type="InterPro" id="IPR029044">
    <property type="entry name" value="Nucleotide-diphossugar_trans"/>
</dbReference>
<dbReference type="EMBL" id="JAACJM010000040">
    <property type="protein sequence ID" value="KAF5361503.1"/>
    <property type="molecule type" value="Genomic_DNA"/>
</dbReference>
<dbReference type="OrthoDB" id="2014201at2759"/>
<protein>
    <recommendedName>
        <fullName evidence="4">Nucleotide-diphospho-sugar transferase</fullName>
    </recommendedName>
</protein>